<evidence type="ECO:0000313" key="2">
    <source>
        <dbReference type="EMBL" id="KAK6624458.1"/>
    </source>
</evidence>
<reference evidence="2 3" key="1">
    <citation type="submission" date="2023-09" db="EMBL/GenBank/DDBJ databases">
        <title>Genomes of two closely related lineages of the louse Polyplax serrata with different host specificities.</title>
        <authorList>
            <person name="Martinu J."/>
            <person name="Tarabai H."/>
            <person name="Stefka J."/>
            <person name="Hypsa V."/>
        </authorList>
    </citation>
    <scope>NUCLEOTIDE SEQUENCE [LARGE SCALE GENOMIC DNA]</scope>
    <source>
        <strain evidence="2">98ZLc_SE</strain>
    </source>
</reference>
<feature type="region of interest" description="Disordered" evidence="1">
    <location>
        <begin position="1"/>
        <end position="26"/>
    </location>
</feature>
<comment type="caution">
    <text evidence="2">The sequence shown here is derived from an EMBL/GenBank/DDBJ whole genome shotgun (WGS) entry which is preliminary data.</text>
</comment>
<evidence type="ECO:0000256" key="1">
    <source>
        <dbReference type="SAM" id="MobiDB-lite"/>
    </source>
</evidence>
<dbReference type="Proteomes" id="UP001359485">
    <property type="component" value="Unassembled WGS sequence"/>
</dbReference>
<proteinExistence type="predicted"/>
<sequence>MAEEEEEESREDEQVGSQQRKRKKLQGFPAAPALAVALAVAPFRRLHISFHEFSLQKK</sequence>
<accession>A0ABR1APP2</accession>
<feature type="non-terminal residue" evidence="2">
    <location>
        <position position="58"/>
    </location>
</feature>
<organism evidence="2 3">
    <name type="scientific">Polyplax serrata</name>
    <name type="common">Common mouse louse</name>
    <dbReference type="NCBI Taxonomy" id="468196"/>
    <lineage>
        <taxon>Eukaryota</taxon>
        <taxon>Metazoa</taxon>
        <taxon>Ecdysozoa</taxon>
        <taxon>Arthropoda</taxon>
        <taxon>Hexapoda</taxon>
        <taxon>Insecta</taxon>
        <taxon>Pterygota</taxon>
        <taxon>Neoptera</taxon>
        <taxon>Paraneoptera</taxon>
        <taxon>Psocodea</taxon>
        <taxon>Troctomorpha</taxon>
        <taxon>Phthiraptera</taxon>
        <taxon>Anoplura</taxon>
        <taxon>Polyplacidae</taxon>
        <taxon>Polyplax</taxon>
    </lineage>
</organism>
<dbReference type="EMBL" id="JAWJWF010000046">
    <property type="protein sequence ID" value="KAK6624458.1"/>
    <property type="molecule type" value="Genomic_DNA"/>
</dbReference>
<evidence type="ECO:0000313" key="3">
    <source>
        <dbReference type="Proteomes" id="UP001359485"/>
    </source>
</evidence>
<keyword evidence="3" id="KW-1185">Reference proteome</keyword>
<protein>
    <submittedName>
        <fullName evidence="2">Uncharacterized protein</fullName>
    </submittedName>
</protein>
<name>A0ABR1APP2_POLSC</name>
<feature type="compositionally biased region" description="Acidic residues" evidence="1">
    <location>
        <begin position="1"/>
        <end position="11"/>
    </location>
</feature>
<gene>
    <name evidence="2" type="ORF">RUM44_011317</name>
</gene>